<dbReference type="SUPFAM" id="SSF52833">
    <property type="entry name" value="Thioredoxin-like"/>
    <property type="match status" value="1"/>
</dbReference>
<feature type="transmembrane region" description="Helical" evidence="2">
    <location>
        <begin position="7"/>
        <end position="27"/>
    </location>
</feature>
<organism evidence="3 4">
    <name type="scientific">Catalinimonas alkaloidigena</name>
    <dbReference type="NCBI Taxonomy" id="1075417"/>
    <lineage>
        <taxon>Bacteria</taxon>
        <taxon>Pseudomonadati</taxon>
        <taxon>Bacteroidota</taxon>
        <taxon>Cytophagia</taxon>
        <taxon>Cytophagales</taxon>
        <taxon>Catalimonadaceae</taxon>
        <taxon>Catalinimonas</taxon>
    </lineage>
</organism>
<gene>
    <name evidence="3" type="ORF">SAMN05421823_102627</name>
</gene>
<proteinExistence type="inferred from homology"/>
<dbReference type="RefSeq" id="WP_089680438.1">
    <property type="nucleotide sequence ID" value="NZ_FNFO01000002.1"/>
</dbReference>
<dbReference type="Proteomes" id="UP000198510">
    <property type="component" value="Unassembled WGS sequence"/>
</dbReference>
<dbReference type="InterPro" id="IPR003782">
    <property type="entry name" value="SCO1/SenC"/>
</dbReference>
<comment type="similarity">
    <text evidence="1">Belongs to the SCO1/2 family.</text>
</comment>
<dbReference type="STRING" id="1075417.SAMN05421823_102627"/>
<dbReference type="Gene3D" id="3.40.30.10">
    <property type="entry name" value="Glutaredoxin"/>
    <property type="match status" value="1"/>
</dbReference>
<keyword evidence="2" id="KW-0472">Membrane</keyword>
<keyword evidence="2" id="KW-1133">Transmembrane helix</keyword>
<accession>A0A1G9BIR0</accession>
<keyword evidence="2" id="KW-0812">Transmembrane</keyword>
<dbReference type="InterPro" id="IPR036249">
    <property type="entry name" value="Thioredoxin-like_sf"/>
</dbReference>
<dbReference type="AlphaFoldDB" id="A0A1G9BIR0"/>
<dbReference type="Pfam" id="PF02630">
    <property type="entry name" value="SCO1-SenC"/>
    <property type="match status" value="1"/>
</dbReference>
<protein>
    <submittedName>
        <fullName evidence="3">Protein SCO1/2</fullName>
    </submittedName>
</protein>
<evidence type="ECO:0000313" key="4">
    <source>
        <dbReference type="Proteomes" id="UP000198510"/>
    </source>
</evidence>
<evidence type="ECO:0000313" key="3">
    <source>
        <dbReference type="EMBL" id="SDK39347.1"/>
    </source>
</evidence>
<dbReference type="OrthoDB" id="9811998at2"/>
<sequence>MKRFKQAGILVALLVLPVFLYLLLVGFGKNRYDLPVITTFTDSLRTDTIHIEKAPAFSLPQLDGTILEGSALDGHVYIAHFVSVPCQGSCEKVMTELKRVQEFFRDQPEVVILTHAAGQAREAVALQQTYAAVPPQWKIVTGSPAMLQQLARQGYGLVSDPDRDTTLVLLDGTRRIRGLYLGTDPKEVDRLLVEAEILVQQKSEPNI</sequence>
<reference evidence="3 4" key="1">
    <citation type="submission" date="2016-10" db="EMBL/GenBank/DDBJ databases">
        <authorList>
            <person name="de Groot N.N."/>
        </authorList>
    </citation>
    <scope>NUCLEOTIDE SEQUENCE [LARGE SCALE GENOMIC DNA]</scope>
    <source>
        <strain evidence="3 4">DSM 25186</strain>
    </source>
</reference>
<keyword evidence="4" id="KW-1185">Reference proteome</keyword>
<evidence type="ECO:0000256" key="1">
    <source>
        <dbReference type="ARBA" id="ARBA00010996"/>
    </source>
</evidence>
<name>A0A1G9BIR0_9BACT</name>
<evidence type="ECO:0000256" key="2">
    <source>
        <dbReference type="SAM" id="Phobius"/>
    </source>
</evidence>
<dbReference type="EMBL" id="FNFO01000002">
    <property type="protein sequence ID" value="SDK39347.1"/>
    <property type="molecule type" value="Genomic_DNA"/>
</dbReference>